<keyword evidence="7" id="KW-1185">Reference proteome</keyword>
<keyword evidence="3" id="KW-0378">Hydrolase</keyword>
<dbReference type="GO" id="GO:0006508">
    <property type="term" value="P:proteolysis"/>
    <property type="evidence" value="ECO:0007669"/>
    <property type="project" value="InterPro"/>
</dbReference>
<evidence type="ECO:0000256" key="1">
    <source>
        <dbReference type="ARBA" id="ARBA00000451"/>
    </source>
</evidence>
<dbReference type="Gene3D" id="1.20.960.40">
    <property type="match status" value="1"/>
</dbReference>
<keyword evidence="4" id="KW-0159">Chromosome partition</keyword>
<evidence type="ECO:0000259" key="5">
    <source>
        <dbReference type="PROSITE" id="PS51700"/>
    </source>
</evidence>
<name>A0A7J6MMW6_PERCH</name>
<dbReference type="GO" id="GO:0072686">
    <property type="term" value="C:mitotic spindle"/>
    <property type="evidence" value="ECO:0007669"/>
    <property type="project" value="TreeGrafter"/>
</dbReference>
<evidence type="ECO:0000256" key="2">
    <source>
        <dbReference type="ARBA" id="ARBA00012489"/>
    </source>
</evidence>
<protein>
    <recommendedName>
        <fullName evidence="2">separase</fullName>
        <ecNumber evidence="2">3.4.22.49</ecNumber>
    </recommendedName>
</protein>
<dbReference type="PANTHER" id="PTHR12792:SF0">
    <property type="entry name" value="SEPARIN"/>
    <property type="match status" value="1"/>
</dbReference>
<organism evidence="6 7">
    <name type="scientific">Perkinsus chesapeaki</name>
    <name type="common">Clam parasite</name>
    <name type="synonym">Perkinsus andrewsi</name>
    <dbReference type="NCBI Taxonomy" id="330153"/>
    <lineage>
        <taxon>Eukaryota</taxon>
        <taxon>Sar</taxon>
        <taxon>Alveolata</taxon>
        <taxon>Perkinsozoa</taxon>
        <taxon>Perkinsea</taxon>
        <taxon>Perkinsida</taxon>
        <taxon>Perkinsidae</taxon>
        <taxon>Perkinsus</taxon>
    </lineage>
</organism>
<dbReference type="Pfam" id="PF03568">
    <property type="entry name" value="Separin_C"/>
    <property type="match status" value="1"/>
</dbReference>
<dbReference type="GO" id="GO:0005737">
    <property type="term" value="C:cytoplasm"/>
    <property type="evidence" value="ECO:0007669"/>
    <property type="project" value="TreeGrafter"/>
</dbReference>
<evidence type="ECO:0000313" key="7">
    <source>
        <dbReference type="Proteomes" id="UP000591131"/>
    </source>
</evidence>
<gene>
    <name evidence="6" type="primary">ESPL1</name>
    <name evidence="6" type="ORF">FOL47_011246</name>
</gene>
<dbReference type="GO" id="GO:0005634">
    <property type="term" value="C:nucleus"/>
    <property type="evidence" value="ECO:0007669"/>
    <property type="project" value="InterPro"/>
</dbReference>
<dbReference type="InterPro" id="IPR018993">
    <property type="entry name" value="FOP_dimerisation-dom_N"/>
</dbReference>
<dbReference type="Pfam" id="PF09398">
    <property type="entry name" value="FOP_dimer"/>
    <property type="match status" value="1"/>
</dbReference>
<dbReference type="AlphaFoldDB" id="A0A7J6MMW6"/>
<evidence type="ECO:0000313" key="6">
    <source>
        <dbReference type="EMBL" id="KAF4672895.1"/>
    </source>
</evidence>
<dbReference type="EC" id="3.4.22.49" evidence="2"/>
<feature type="domain" description="Peptidase C50" evidence="5">
    <location>
        <begin position="1043"/>
        <end position="1137"/>
    </location>
</feature>
<dbReference type="InterPro" id="IPR030397">
    <property type="entry name" value="SEPARIN_core_dom"/>
</dbReference>
<dbReference type="EMBL" id="JAAPAO010000096">
    <property type="protein sequence ID" value="KAF4672895.1"/>
    <property type="molecule type" value="Genomic_DNA"/>
</dbReference>
<dbReference type="GO" id="GO:0005815">
    <property type="term" value="C:microtubule organizing center"/>
    <property type="evidence" value="ECO:0007669"/>
    <property type="project" value="InterPro"/>
</dbReference>
<proteinExistence type="predicted"/>
<reference evidence="6 7" key="1">
    <citation type="submission" date="2020-04" db="EMBL/GenBank/DDBJ databases">
        <title>Perkinsus chesapeaki whole genome sequence.</title>
        <authorList>
            <person name="Bogema D.R."/>
        </authorList>
    </citation>
    <scope>NUCLEOTIDE SEQUENCE [LARGE SCALE GENOMIC DNA]</scope>
    <source>
        <strain evidence="6">ATCC PRA-425</strain>
    </source>
</reference>
<evidence type="ECO:0000256" key="4">
    <source>
        <dbReference type="ARBA" id="ARBA00022829"/>
    </source>
</evidence>
<comment type="catalytic activity">
    <reaction evidence="1">
        <text>All bonds known to be hydrolyzed by this endopeptidase have arginine in P1 and an acidic residue in P4. P6 is often occupied by an acidic residue or by a hydroxy-amino-acid residue, the phosphorylation of which enhances cleavage.</text>
        <dbReference type="EC" id="3.4.22.49"/>
    </reaction>
</comment>
<dbReference type="SMART" id="SM00667">
    <property type="entry name" value="LisH"/>
    <property type="match status" value="1"/>
</dbReference>
<comment type="caution">
    <text evidence="6">The sequence shown here is derived from an EMBL/GenBank/DDBJ whole genome shotgun (WGS) entry which is preliminary data.</text>
</comment>
<dbReference type="PANTHER" id="PTHR12792">
    <property type="entry name" value="EXTRA SPINDLE POLES 1-RELATED"/>
    <property type="match status" value="1"/>
</dbReference>
<evidence type="ECO:0000256" key="3">
    <source>
        <dbReference type="ARBA" id="ARBA00022801"/>
    </source>
</evidence>
<dbReference type="GO" id="GO:0004197">
    <property type="term" value="F:cysteine-type endopeptidase activity"/>
    <property type="evidence" value="ECO:0007669"/>
    <property type="project" value="InterPro"/>
</dbReference>
<sequence length="1227" mass="134746">MSHMPEGDSLNELREALESALESRGTMGKLRARLRAEVFDVLCGGGGVAEGKEKVPQPPRENVIINELIREYFEFNGYHHSLATFVAESGTPEERPFTREVLEQETGINPSVAEAPLPLIYKLVPCSGNRDEGSPTGPDRLTWNECREEAGAYMPNEEVMVTVEEMLAELARASNGSDVGILVRKITDVLPKTPLSSKERRALCKAVHLKPGGLRLRLRTLAAGKTENEPLEPLDGALLAARIAQRLSGDHATDLISLGAVVAAPVVEGGADKEEVFTVFSRIIAEELSTSTDQGNIITNIIRLRTVARSATGDRAVLEAVEAPLRAALGHDEAAIQLAAYDLARLIAQMSRDFILSSMHEPGLSKHMKILMCSVLLSRVSLTETEEASATMSKIVDLITETTGVDSTIARDIQVLESKRSNGKDWSNLAKLVYHVASPWFMLSDSDLTIILAGCVVLNGPDGDSNALLATLKSSLYHHLHACGNCYLQEDSWLPHLTDFSVNLWSAESIRDLKANVLADEPAWWERPKLLLAVLEWLYCRDHAAVLRSAVGLKLLRLLRWPPVNVSDFTNGSSSLSRQLFGDDAIDSGAWKVMAAYKAALLTGVAHDDTGSKKGALFFYQKAAECPHLTVRSVAEALLTSITDECAGDAMPEIPSVARERATERDLQEATHAYWVVHETKPKLTICPECLRRVLALLGSDTQRSDCNTNRRRGAGQDCCSYIAEMARLIATVRASLEKAVVESQSAWLARKGGGLLLSLLGDISLCKVSKHDRQLFSSVVAKAAITAVSWSSRAFLFMLTEYRVSERSSENNLPAFLDDRLAREKLLVRLCTSQWADDIDTQHYPVALNSAFIEQDHLGRFWLLRRFPWGRCLLALLSASPEAVLRAAGKLEQVVSDNMADVRLAVQSKQDGHKFWRSRDNYEARAWRATERIRKELLGDWRLLLTIGNGDCASPEASLDALDDSSETTTSRKAREMIRAALEFDIDEGSNLDRSRRASALFLFLAPCLMNLPIEAMLGGQHPTVRGGCINLMVQSHPMAAGKGGYYVLDPSADLTKANRKLDPILAHEFWEGKAGTDPSIEEVIKALSSRRVFLYIGHSGGGQYWSTSSMEKRILRADALLMGCASIRCSESGIANGRFEPIPPAYYYMVGGSAHVVGTLWEVLGRECDSFCIELLQKWRVTSSTSPVHEEGVFDLPVSIALARESVKLELLSGGAFVCYAGRLI</sequence>
<accession>A0A7J6MMW6</accession>
<dbReference type="InterPro" id="IPR006594">
    <property type="entry name" value="LisH"/>
</dbReference>
<dbReference type="GO" id="GO:0034453">
    <property type="term" value="P:microtubule anchoring"/>
    <property type="evidence" value="ECO:0007669"/>
    <property type="project" value="InterPro"/>
</dbReference>
<dbReference type="GO" id="GO:0051307">
    <property type="term" value="P:meiotic chromosome separation"/>
    <property type="evidence" value="ECO:0007669"/>
    <property type="project" value="TreeGrafter"/>
</dbReference>
<dbReference type="Proteomes" id="UP000591131">
    <property type="component" value="Unassembled WGS sequence"/>
</dbReference>
<dbReference type="InterPro" id="IPR005314">
    <property type="entry name" value="Peptidase_C50"/>
</dbReference>
<dbReference type="OrthoDB" id="5970631at2759"/>
<dbReference type="PROSITE" id="PS50896">
    <property type="entry name" value="LISH"/>
    <property type="match status" value="1"/>
</dbReference>
<dbReference type="PROSITE" id="PS51700">
    <property type="entry name" value="SEPARIN"/>
    <property type="match status" value="1"/>
</dbReference>